<name>A0AAV7WTT7_PLEWA</name>
<evidence type="ECO:0000313" key="2">
    <source>
        <dbReference type="Proteomes" id="UP001066276"/>
    </source>
</evidence>
<accession>A0AAV7WTT7</accession>
<proteinExistence type="predicted"/>
<protein>
    <recommendedName>
        <fullName evidence="3">Secreted protein</fullName>
    </recommendedName>
</protein>
<comment type="caution">
    <text evidence="1">The sequence shown here is derived from an EMBL/GenBank/DDBJ whole genome shotgun (WGS) entry which is preliminary data.</text>
</comment>
<sequence>MGVGRNSKFIRTVVLRASVVLPTTAWSVFLWSGGQFGWMSQEGLSAYRSPEYGIVHGRLLRCPRFMRTLRRHIAVPSVSASSRSHEFNCFLLQKSLSVREKST</sequence>
<dbReference type="Proteomes" id="UP001066276">
    <property type="component" value="Chromosome 1_1"/>
</dbReference>
<organism evidence="1 2">
    <name type="scientific">Pleurodeles waltl</name>
    <name type="common">Iberian ribbed newt</name>
    <dbReference type="NCBI Taxonomy" id="8319"/>
    <lineage>
        <taxon>Eukaryota</taxon>
        <taxon>Metazoa</taxon>
        <taxon>Chordata</taxon>
        <taxon>Craniata</taxon>
        <taxon>Vertebrata</taxon>
        <taxon>Euteleostomi</taxon>
        <taxon>Amphibia</taxon>
        <taxon>Batrachia</taxon>
        <taxon>Caudata</taxon>
        <taxon>Salamandroidea</taxon>
        <taxon>Salamandridae</taxon>
        <taxon>Pleurodelinae</taxon>
        <taxon>Pleurodeles</taxon>
    </lineage>
</organism>
<evidence type="ECO:0000313" key="1">
    <source>
        <dbReference type="EMBL" id="KAJ1217518.1"/>
    </source>
</evidence>
<gene>
    <name evidence="1" type="ORF">NDU88_005112</name>
</gene>
<evidence type="ECO:0008006" key="3">
    <source>
        <dbReference type="Google" id="ProtNLM"/>
    </source>
</evidence>
<reference evidence="1" key="1">
    <citation type="journal article" date="2022" name="bioRxiv">
        <title>Sequencing and chromosome-scale assembly of the giantPleurodeles waltlgenome.</title>
        <authorList>
            <person name="Brown T."/>
            <person name="Elewa A."/>
            <person name="Iarovenko S."/>
            <person name="Subramanian E."/>
            <person name="Araus A.J."/>
            <person name="Petzold A."/>
            <person name="Susuki M."/>
            <person name="Suzuki K.-i.T."/>
            <person name="Hayashi T."/>
            <person name="Toyoda A."/>
            <person name="Oliveira C."/>
            <person name="Osipova E."/>
            <person name="Leigh N.D."/>
            <person name="Simon A."/>
            <person name="Yun M.H."/>
        </authorList>
    </citation>
    <scope>NUCLEOTIDE SEQUENCE</scope>
    <source>
        <strain evidence="1">20211129_DDA</strain>
        <tissue evidence="1">Liver</tissue>
    </source>
</reference>
<keyword evidence="2" id="KW-1185">Reference proteome</keyword>
<dbReference type="EMBL" id="JANPWB010000001">
    <property type="protein sequence ID" value="KAJ1217518.1"/>
    <property type="molecule type" value="Genomic_DNA"/>
</dbReference>
<dbReference type="AlphaFoldDB" id="A0AAV7WTT7"/>